<name>A0A1R3I986_9ROSI</name>
<accession>A0A1R3I986</accession>
<reference evidence="3" key="1">
    <citation type="submission" date="2013-09" db="EMBL/GenBank/DDBJ databases">
        <title>Corchorus olitorius genome sequencing.</title>
        <authorList>
            <person name="Alam M."/>
            <person name="Haque M.S."/>
            <person name="Islam M.S."/>
            <person name="Emdad E.M."/>
            <person name="Islam M.M."/>
            <person name="Ahmed B."/>
            <person name="Halim A."/>
            <person name="Hossen Q.M.M."/>
            <person name="Hossain M.Z."/>
            <person name="Ahmed R."/>
            <person name="Khan M.M."/>
            <person name="Islam R."/>
            <person name="Rashid M.M."/>
            <person name="Khan S.A."/>
            <person name="Rahman M.S."/>
            <person name="Alam M."/>
            <person name="Yahiya A.S."/>
            <person name="Khan M.S."/>
            <person name="Azam M.S."/>
            <person name="Haque T."/>
            <person name="Lashkar M.Z.H."/>
            <person name="Akhand A.I."/>
            <person name="Morshed G."/>
            <person name="Roy S."/>
            <person name="Uddin K.S."/>
            <person name="Rabeya T."/>
            <person name="Hossain A.S."/>
            <person name="Chowdhury A."/>
            <person name="Snigdha A.R."/>
            <person name="Mortoza M.S."/>
            <person name="Matin S.A."/>
            <person name="Hoque S.M.E."/>
            <person name="Islam M.K."/>
            <person name="Roy D.K."/>
            <person name="Haider R."/>
            <person name="Moosa M.M."/>
            <person name="Elias S.M."/>
            <person name="Hasan A.M."/>
            <person name="Jahan S."/>
            <person name="Shafiuddin M."/>
            <person name="Mahmood N."/>
            <person name="Shommy N.S."/>
        </authorList>
    </citation>
    <scope>NUCLEOTIDE SEQUENCE [LARGE SCALE GENOMIC DNA]</scope>
    <source>
        <strain evidence="3">cv. O-4</strain>
    </source>
</reference>
<organism evidence="2 3">
    <name type="scientific">Corchorus olitorius</name>
    <dbReference type="NCBI Taxonomy" id="93759"/>
    <lineage>
        <taxon>Eukaryota</taxon>
        <taxon>Viridiplantae</taxon>
        <taxon>Streptophyta</taxon>
        <taxon>Embryophyta</taxon>
        <taxon>Tracheophyta</taxon>
        <taxon>Spermatophyta</taxon>
        <taxon>Magnoliopsida</taxon>
        <taxon>eudicotyledons</taxon>
        <taxon>Gunneridae</taxon>
        <taxon>Pentapetalae</taxon>
        <taxon>rosids</taxon>
        <taxon>malvids</taxon>
        <taxon>Malvales</taxon>
        <taxon>Malvaceae</taxon>
        <taxon>Grewioideae</taxon>
        <taxon>Apeibeae</taxon>
        <taxon>Corchorus</taxon>
    </lineage>
</organism>
<sequence length="90" mass="10161">MLLEGRGSGCEWCVMWEVHESVAVVVQENSERVLRVRDQESGDESVQGEGGCEGTENDDQGVFLLPSSREKKERYIEYEVVPRAREMGVV</sequence>
<keyword evidence="3" id="KW-1185">Reference proteome</keyword>
<evidence type="ECO:0000256" key="1">
    <source>
        <dbReference type="SAM" id="MobiDB-lite"/>
    </source>
</evidence>
<evidence type="ECO:0000313" key="2">
    <source>
        <dbReference type="EMBL" id="OMO79129.1"/>
    </source>
</evidence>
<comment type="caution">
    <text evidence="2">The sequence shown here is derived from an EMBL/GenBank/DDBJ whole genome shotgun (WGS) entry which is preliminary data.</text>
</comment>
<evidence type="ECO:0000313" key="3">
    <source>
        <dbReference type="Proteomes" id="UP000187203"/>
    </source>
</evidence>
<proteinExistence type="predicted"/>
<dbReference type="EMBL" id="AWUE01018638">
    <property type="protein sequence ID" value="OMO79129.1"/>
    <property type="molecule type" value="Genomic_DNA"/>
</dbReference>
<gene>
    <name evidence="2" type="ORF">COLO4_24538</name>
</gene>
<feature type="region of interest" description="Disordered" evidence="1">
    <location>
        <begin position="37"/>
        <end position="61"/>
    </location>
</feature>
<dbReference type="Proteomes" id="UP000187203">
    <property type="component" value="Unassembled WGS sequence"/>
</dbReference>
<protein>
    <submittedName>
        <fullName evidence="2">Uncharacterized protein</fullName>
    </submittedName>
</protein>
<dbReference type="AlphaFoldDB" id="A0A1R3I986"/>